<name>A0A2M6YPA1_9BACT</name>
<evidence type="ECO:0000256" key="4">
    <source>
        <dbReference type="HAMAP-Rule" id="MF_01363"/>
    </source>
</evidence>
<dbReference type="InterPro" id="IPR001787">
    <property type="entry name" value="Ribosomal_bL21"/>
</dbReference>
<protein>
    <recommendedName>
        <fullName evidence="4">Large ribosomal subunit protein bL21</fullName>
    </recommendedName>
</protein>
<sequence length="106" mass="12073">MKKYAVVKIAGFQYKVAEGDELEVNKIDVEKDKDITFEEVLLIVEDGKVKIGQPLVVGSKIRAKVLEQFKGKKIRVATYKAKSRQRRVKGFRPLLTKIKIEKITVA</sequence>
<evidence type="ECO:0000256" key="2">
    <source>
        <dbReference type="ARBA" id="ARBA00022980"/>
    </source>
</evidence>
<keyword evidence="3 4" id="KW-0687">Ribonucleoprotein</keyword>
<keyword evidence="2 4" id="KW-0689">Ribosomal protein</keyword>
<dbReference type="GO" id="GO:0019843">
    <property type="term" value="F:rRNA binding"/>
    <property type="evidence" value="ECO:0007669"/>
    <property type="project" value="UniProtKB-UniRule"/>
</dbReference>
<comment type="similarity">
    <text evidence="1 4 5">Belongs to the bacterial ribosomal protein bL21 family.</text>
</comment>
<dbReference type="NCBIfam" id="TIGR00061">
    <property type="entry name" value="L21"/>
    <property type="match status" value="1"/>
</dbReference>
<evidence type="ECO:0000313" key="6">
    <source>
        <dbReference type="EMBL" id="PIU32948.1"/>
    </source>
</evidence>
<dbReference type="InterPro" id="IPR036164">
    <property type="entry name" value="bL21-like_sf"/>
</dbReference>
<dbReference type="InterPro" id="IPR028909">
    <property type="entry name" value="bL21-like"/>
</dbReference>
<evidence type="ECO:0000313" key="7">
    <source>
        <dbReference type="Proteomes" id="UP000229559"/>
    </source>
</evidence>
<dbReference type="SUPFAM" id="SSF141091">
    <property type="entry name" value="L21p-like"/>
    <property type="match status" value="1"/>
</dbReference>
<dbReference type="Pfam" id="PF00829">
    <property type="entry name" value="Ribosomal_L21p"/>
    <property type="match status" value="1"/>
</dbReference>
<gene>
    <name evidence="4 6" type="primary">rplU</name>
    <name evidence="6" type="ORF">COT04_02685</name>
</gene>
<comment type="subunit">
    <text evidence="4">Part of the 50S ribosomal subunit. Contacts protein L20.</text>
</comment>
<evidence type="ECO:0000256" key="5">
    <source>
        <dbReference type="RuleBase" id="RU000562"/>
    </source>
</evidence>
<dbReference type="AlphaFoldDB" id="A0A2M6YPA1"/>
<accession>A0A2M6YPA1</accession>
<comment type="function">
    <text evidence="4 5">This protein binds to 23S rRNA in the presence of protein L20.</text>
</comment>
<dbReference type="GO" id="GO:0006412">
    <property type="term" value="P:translation"/>
    <property type="evidence" value="ECO:0007669"/>
    <property type="project" value="UniProtKB-UniRule"/>
</dbReference>
<evidence type="ECO:0000256" key="1">
    <source>
        <dbReference type="ARBA" id="ARBA00008563"/>
    </source>
</evidence>
<keyword evidence="4 5" id="KW-0699">rRNA-binding</keyword>
<evidence type="ECO:0000256" key="3">
    <source>
        <dbReference type="ARBA" id="ARBA00023274"/>
    </source>
</evidence>
<dbReference type="GO" id="GO:0005840">
    <property type="term" value="C:ribosome"/>
    <property type="evidence" value="ECO:0007669"/>
    <property type="project" value="UniProtKB-KW"/>
</dbReference>
<reference evidence="7" key="1">
    <citation type="submission" date="2017-09" db="EMBL/GenBank/DDBJ databases">
        <title>Depth-based differentiation of microbial function through sediment-hosted aquifers and enrichment of novel symbionts in the deep terrestrial subsurface.</title>
        <authorList>
            <person name="Probst A.J."/>
            <person name="Ladd B."/>
            <person name="Jarett J.K."/>
            <person name="Geller-Mcgrath D.E."/>
            <person name="Sieber C.M.K."/>
            <person name="Emerson J.B."/>
            <person name="Anantharaman K."/>
            <person name="Thomas B.C."/>
            <person name="Malmstrom R."/>
            <person name="Stieglmeier M."/>
            <person name="Klingl A."/>
            <person name="Woyke T."/>
            <person name="Ryan C.M."/>
            <person name="Banfield J.F."/>
        </authorList>
    </citation>
    <scope>NUCLEOTIDE SEQUENCE [LARGE SCALE GENOMIC DNA]</scope>
</reference>
<proteinExistence type="inferred from homology"/>
<dbReference type="GO" id="GO:0005737">
    <property type="term" value="C:cytoplasm"/>
    <property type="evidence" value="ECO:0007669"/>
    <property type="project" value="UniProtKB-ARBA"/>
</dbReference>
<comment type="caution">
    <text evidence="6">The sequence shown here is derived from an EMBL/GenBank/DDBJ whole genome shotgun (WGS) entry which is preliminary data.</text>
</comment>
<dbReference type="Proteomes" id="UP000229559">
    <property type="component" value="Unassembled WGS sequence"/>
</dbReference>
<keyword evidence="4 5" id="KW-0694">RNA-binding</keyword>
<dbReference type="PANTHER" id="PTHR21349:SF0">
    <property type="entry name" value="LARGE RIBOSOMAL SUBUNIT PROTEIN BL21M"/>
    <property type="match status" value="1"/>
</dbReference>
<dbReference type="PANTHER" id="PTHR21349">
    <property type="entry name" value="50S RIBOSOMAL PROTEIN L21"/>
    <property type="match status" value="1"/>
</dbReference>
<organism evidence="6 7">
    <name type="scientific">Candidatus Shapirobacteria bacterium CG07_land_8_20_14_0_80_39_12</name>
    <dbReference type="NCBI Taxonomy" id="1974480"/>
    <lineage>
        <taxon>Bacteria</taxon>
        <taxon>Candidatus Shapironibacteriota</taxon>
    </lineage>
</organism>
<dbReference type="HAMAP" id="MF_01363">
    <property type="entry name" value="Ribosomal_bL21"/>
    <property type="match status" value="1"/>
</dbReference>
<dbReference type="GO" id="GO:0003735">
    <property type="term" value="F:structural constituent of ribosome"/>
    <property type="evidence" value="ECO:0007669"/>
    <property type="project" value="InterPro"/>
</dbReference>
<dbReference type="EMBL" id="PEXA01000073">
    <property type="protein sequence ID" value="PIU32948.1"/>
    <property type="molecule type" value="Genomic_DNA"/>
</dbReference>
<dbReference type="GO" id="GO:1990904">
    <property type="term" value="C:ribonucleoprotein complex"/>
    <property type="evidence" value="ECO:0007669"/>
    <property type="project" value="UniProtKB-KW"/>
</dbReference>